<keyword evidence="5" id="KW-1185">Reference proteome</keyword>
<dbReference type="SUPFAM" id="SSF51735">
    <property type="entry name" value="NAD(P)-binding Rossmann-fold domains"/>
    <property type="match status" value="1"/>
</dbReference>
<reference evidence="4 5" key="1">
    <citation type="submission" date="2018-09" db="EMBL/GenBank/DDBJ databases">
        <authorList>
            <person name="Li J."/>
        </authorList>
    </citation>
    <scope>NUCLEOTIDE SEQUENCE [LARGE SCALE GENOMIC DNA]</scope>
    <source>
        <strain evidence="4 5">2129</strain>
    </source>
</reference>
<dbReference type="Gene3D" id="3.40.50.720">
    <property type="entry name" value="NAD(P)-binding Rossmann-like Domain"/>
    <property type="match status" value="1"/>
</dbReference>
<dbReference type="SMART" id="SM00822">
    <property type="entry name" value="PKS_KR"/>
    <property type="match status" value="1"/>
</dbReference>
<dbReference type="InterPro" id="IPR036291">
    <property type="entry name" value="NAD(P)-bd_dom_sf"/>
</dbReference>
<dbReference type="InterPro" id="IPR002347">
    <property type="entry name" value="SDR_fam"/>
</dbReference>
<dbReference type="EMBL" id="CP032514">
    <property type="protein sequence ID" value="AYD88882.1"/>
    <property type="molecule type" value="Genomic_DNA"/>
</dbReference>
<dbReference type="PANTHER" id="PTHR42760:SF133">
    <property type="entry name" value="3-OXOACYL-[ACYL-CARRIER-PROTEIN] REDUCTASE"/>
    <property type="match status" value="1"/>
</dbReference>
<keyword evidence="2" id="KW-0560">Oxidoreductase</keyword>
<sequence>MTEESAGPARSAFVTGASRGLGAAIAKDLAAQGYRVVGTARNPAEDVVDGVSFVACDVTDPESIRSAVARARDLVGTIDIVVTSAGIMHDGPLVSLPQEAVDDVITTNLLGSVNVARETLGDMMMNQWGRLVFVGSVVAMWGSPGQVNYGASKGGLVGAARSLAWELGRFGVTVNVVLPGLIDTGMAANVSAKRHKELMAGTPMRRPGRPEEVTSLVSYLVSEGAGYITGASIPVSGGAGMGL</sequence>
<dbReference type="Proteomes" id="UP000273001">
    <property type="component" value="Chromosome"/>
</dbReference>
<proteinExistence type="inferred from homology"/>
<gene>
    <name evidence="4" type="ORF">D5R93_00285</name>
</gene>
<dbReference type="InterPro" id="IPR057326">
    <property type="entry name" value="KR_dom"/>
</dbReference>
<evidence type="ECO:0000256" key="1">
    <source>
        <dbReference type="ARBA" id="ARBA00006484"/>
    </source>
</evidence>
<name>A0ABM6Z195_9ACTO</name>
<dbReference type="Pfam" id="PF13561">
    <property type="entry name" value="adh_short_C2"/>
    <property type="match status" value="1"/>
</dbReference>
<accession>A0ABM6Z195</accession>
<dbReference type="RefSeq" id="WP_119835329.1">
    <property type="nucleotide sequence ID" value="NZ_CP032514.1"/>
</dbReference>
<evidence type="ECO:0000313" key="4">
    <source>
        <dbReference type="EMBL" id="AYD88882.1"/>
    </source>
</evidence>
<evidence type="ECO:0000256" key="2">
    <source>
        <dbReference type="ARBA" id="ARBA00023002"/>
    </source>
</evidence>
<evidence type="ECO:0000259" key="3">
    <source>
        <dbReference type="SMART" id="SM00822"/>
    </source>
</evidence>
<dbReference type="PRINTS" id="PR00080">
    <property type="entry name" value="SDRFAMILY"/>
</dbReference>
<evidence type="ECO:0000313" key="5">
    <source>
        <dbReference type="Proteomes" id="UP000273001"/>
    </source>
</evidence>
<dbReference type="PANTHER" id="PTHR42760">
    <property type="entry name" value="SHORT-CHAIN DEHYDROGENASES/REDUCTASES FAMILY MEMBER"/>
    <property type="match status" value="1"/>
</dbReference>
<protein>
    <submittedName>
        <fullName evidence="4">SDR family oxidoreductase</fullName>
    </submittedName>
</protein>
<comment type="similarity">
    <text evidence="1">Belongs to the short-chain dehydrogenases/reductases (SDR) family.</text>
</comment>
<feature type="domain" description="Ketoreductase" evidence="3">
    <location>
        <begin position="10"/>
        <end position="185"/>
    </location>
</feature>
<organism evidence="4 5">
    <name type="scientific">Actinomyces lilanjuaniae</name>
    <dbReference type="NCBI Taxonomy" id="2321394"/>
    <lineage>
        <taxon>Bacteria</taxon>
        <taxon>Bacillati</taxon>
        <taxon>Actinomycetota</taxon>
        <taxon>Actinomycetes</taxon>
        <taxon>Actinomycetales</taxon>
        <taxon>Actinomycetaceae</taxon>
        <taxon>Actinomyces</taxon>
    </lineage>
</organism>
<dbReference type="PRINTS" id="PR00081">
    <property type="entry name" value="GDHRDH"/>
</dbReference>